<evidence type="ECO:0000256" key="2">
    <source>
        <dbReference type="ARBA" id="ARBA00011059"/>
    </source>
</evidence>
<dbReference type="InterPro" id="IPR041426">
    <property type="entry name" value="Mos1_HTH"/>
</dbReference>
<keyword evidence="4 11" id="KW-0853">WD repeat</keyword>
<evidence type="ECO:0000256" key="7">
    <source>
        <dbReference type="ARBA" id="ARBA00023017"/>
    </source>
</evidence>
<dbReference type="Pfam" id="PF00400">
    <property type="entry name" value="WD40"/>
    <property type="match status" value="1"/>
</dbReference>
<feature type="domain" description="Mos1 transposase HTH" evidence="13">
    <location>
        <begin position="12"/>
        <end position="60"/>
    </location>
</feature>
<dbReference type="OrthoDB" id="6418243at2759"/>
<dbReference type="SMART" id="SM00320">
    <property type="entry name" value="WD40"/>
    <property type="match status" value="5"/>
</dbReference>
<evidence type="ECO:0000256" key="11">
    <source>
        <dbReference type="PROSITE-ProRule" id="PRU00221"/>
    </source>
</evidence>
<accession>A0A8X6L2Y9</accession>
<evidence type="ECO:0000259" key="13">
    <source>
        <dbReference type="Pfam" id="PF17906"/>
    </source>
</evidence>
<evidence type="ECO:0000256" key="6">
    <source>
        <dbReference type="ARBA" id="ARBA00022737"/>
    </source>
</evidence>
<evidence type="ECO:0000313" key="15">
    <source>
        <dbReference type="Proteomes" id="UP000887116"/>
    </source>
</evidence>
<dbReference type="GO" id="GO:0036157">
    <property type="term" value="C:outer dynein arm"/>
    <property type="evidence" value="ECO:0007669"/>
    <property type="project" value="TreeGrafter"/>
</dbReference>
<dbReference type="Gene3D" id="1.10.10.1450">
    <property type="match status" value="1"/>
</dbReference>
<evidence type="ECO:0000256" key="4">
    <source>
        <dbReference type="ARBA" id="ARBA00022574"/>
    </source>
</evidence>
<dbReference type="InterPro" id="IPR050687">
    <property type="entry name" value="Dynein_IC"/>
</dbReference>
<name>A0A8X6L2Y9_TRICU</name>
<keyword evidence="5" id="KW-0493">Microtubule</keyword>
<evidence type="ECO:0000256" key="3">
    <source>
        <dbReference type="ARBA" id="ARBA00022490"/>
    </source>
</evidence>
<protein>
    <submittedName>
        <fullName evidence="14">Dynein intermediate chain 1, axonemal</fullName>
    </submittedName>
</protein>
<dbReference type="GO" id="GO:0005874">
    <property type="term" value="C:microtubule"/>
    <property type="evidence" value="ECO:0007669"/>
    <property type="project" value="UniProtKB-KW"/>
</dbReference>
<evidence type="ECO:0000256" key="12">
    <source>
        <dbReference type="SAM" id="MobiDB-lite"/>
    </source>
</evidence>
<evidence type="ECO:0000256" key="9">
    <source>
        <dbReference type="ARBA" id="ARBA00023212"/>
    </source>
</evidence>
<feature type="repeat" description="WD" evidence="11">
    <location>
        <begin position="385"/>
        <end position="418"/>
    </location>
</feature>
<feature type="region of interest" description="Disordered" evidence="12">
    <location>
        <begin position="182"/>
        <end position="201"/>
    </location>
</feature>
<evidence type="ECO:0000256" key="1">
    <source>
        <dbReference type="ARBA" id="ARBA00004430"/>
    </source>
</evidence>
<dbReference type="Proteomes" id="UP000887116">
    <property type="component" value="Unassembled WGS sequence"/>
</dbReference>
<keyword evidence="6" id="KW-0677">Repeat</keyword>
<dbReference type="GO" id="GO:0045504">
    <property type="term" value="F:dynein heavy chain binding"/>
    <property type="evidence" value="ECO:0007669"/>
    <property type="project" value="TreeGrafter"/>
</dbReference>
<keyword evidence="7" id="KW-0243">Dynein</keyword>
<evidence type="ECO:0000313" key="14">
    <source>
        <dbReference type="EMBL" id="GFQ95825.1"/>
    </source>
</evidence>
<dbReference type="EMBL" id="BMAO01014579">
    <property type="protein sequence ID" value="GFQ95825.1"/>
    <property type="molecule type" value="Genomic_DNA"/>
</dbReference>
<dbReference type="Gene3D" id="3.30.420.10">
    <property type="entry name" value="Ribonuclease H-like superfamily/Ribonuclease H"/>
    <property type="match status" value="1"/>
</dbReference>
<dbReference type="InterPro" id="IPR015943">
    <property type="entry name" value="WD40/YVTN_repeat-like_dom_sf"/>
</dbReference>
<dbReference type="PROSITE" id="PS50294">
    <property type="entry name" value="WD_REPEATS_REGION"/>
    <property type="match status" value="1"/>
</dbReference>
<gene>
    <name evidence="14" type="primary">Dnai1</name>
    <name evidence="14" type="ORF">TNCT_268661</name>
</gene>
<evidence type="ECO:0000256" key="10">
    <source>
        <dbReference type="ARBA" id="ARBA00023273"/>
    </source>
</evidence>
<dbReference type="PANTHER" id="PTHR12442:SF11">
    <property type="entry name" value="DYNEIN AXONEMAL INTERMEDIATE CHAIN 1"/>
    <property type="match status" value="1"/>
</dbReference>
<dbReference type="GO" id="GO:0003676">
    <property type="term" value="F:nucleic acid binding"/>
    <property type="evidence" value="ECO:0007669"/>
    <property type="project" value="InterPro"/>
</dbReference>
<dbReference type="SUPFAM" id="SSF50978">
    <property type="entry name" value="WD40 repeat-like"/>
    <property type="match status" value="1"/>
</dbReference>
<dbReference type="Gene3D" id="2.130.10.10">
    <property type="entry name" value="YVTN repeat-like/Quinoprotein amine dehydrogenase"/>
    <property type="match status" value="2"/>
</dbReference>
<proteinExistence type="inferred from homology"/>
<dbReference type="AlphaFoldDB" id="A0A8X6L2Y9"/>
<evidence type="ECO:0000256" key="8">
    <source>
        <dbReference type="ARBA" id="ARBA00023175"/>
    </source>
</evidence>
<dbReference type="InterPro" id="IPR036397">
    <property type="entry name" value="RNaseH_sf"/>
</dbReference>
<dbReference type="GO" id="GO:0003341">
    <property type="term" value="P:cilium movement"/>
    <property type="evidence" value="ECO:0007669"/>
    <property type="project" value="TreeGrafter"/>
</dbReference>
<dbReference type="Pfam" id="PF17906">
    <property type="entry name" value="HTH_48"/>
    <property type="match status" value="1"/>
</dbReference>
<keyword evidence="3" id="KW-0963">Cytoplasm</keyword>
<comment type="subcellular location">
    <subcellularLocation>
        <location evidence="1">Cytoplasm</location>
        <location evidence="1">Cytoskeleton</location>
        <location evidence="1">Cilium axoneme</location>
    </subcellularLocation>
</comment>
<dbReference type="GO" id="GO:0036158">
    <property type="term" value="P:outer dynein arm assembly"/>
    <property type="evidence" value="ECO:0007669"/>
    <property type="project" value="TreeGrafter"/>
</dbReference>
<evidence type="ECO:0000256" key="5">
    <source>
        <dbReference type="ARBA" id="ARBA00022701"/>
    </source>
</evidence>
<dbReference type="PROSITE" id="PS50082">
    <property type="entry name" value="WD_REPEATS_2"/>
    <property type="match status" value="1"/>
</dbReference>
<organism evidence="14 15">
    <name type="scientific">Trichonephila clavata</name>
    <name type="common">Joro spider</name>
    <name type="synonym">Nephila clavata</name>
    <dbReference type="NCBI Taxonomy" id="2740835"/>
    <lineage>
        <taxon>Eukaryota</taxon>
        <taxon>Metazoa</taxon>
        <taxon>Ecdysozoa</taxon>
        <taxon>Arthropoda</taxon>
        <taxon>Chelicerata</taxon>
        <taxon>Arachnida</taxon>
        <taxon>Araneae</taxon>
        <taxon>Araneomorphae</taxon>
        <taxon>Entelegynae</taxon>
        <taxon>Araneoidea</taxon>
        <taxon>Nephilidae</taxon>
        <taxon>Trichonephila</taxon>
    </lineage>
</organism>
<reference evidence="14" key="1">
    <citation type="submission" date="2020-07" db="EMBL/GenBank/DDBJ databases">
        <title>Multicomponent nature underlies the extraordinary mechanical properties of spider dragline silk.</title>
        <authorList>
            <person name="Kono N."/>
            <person name="Nakamura H."/>
            <person name="Mori M."/>
            <person name="Yoshida Y."/>
            <person name="Ohtoshi R."/>
            <person name="Malay A.D."/>
            <person name="Moran D.A.P."/>
            <person name="Tomita M."/>
            <person name="Numata K."/>
            <person name="Arakawa K."/>
        </authorList>
    </citation>
    <scope>NUCLEOTIDE SEQUENCE</scope>
</reference>
<comment type="caution">
    <text evidence="14">The sequence shown here is derived from an EMBL/GenBank/DDBJ whole genome shotgun (WGS) entry which is preliminary data.</text>
</comment>
<dbReference type="PANTHER" id="PTHR12442">
    <property type="entry name" value="DYNEIN INTERMEDIATE CHAIN"/>
    <property type="match status" value="1"/>
</dbReference>
<dbReference type="GO" id="GO:0045503">
    <property type="term" value="F:dynein light chain binding"/>
    <property type="evidence" value="ECO:0007669"/>
    <property type="project" value="TreeGrafter"/>
</dbReference>
<dbReference type="InterPro" id="IPR001680">
    <property type="entry name" value="WD40_rpt"/>
</dbReference>
<sequence length="550" mass="62849">MERRCVLNSWSKEEVRAVIRYEWARGVSGTEIHNRLVEVYGPGVMSKQMVRRWCRTFSDGRQQVEDIPRAGRTRTATTDANVGKVDDIIRANRRITIDEVAEELGISHERAQNIIHDILRYRKVSARWVPRQLTSTHQEQRMAVSLEHLVRYHEDGNDFLFRIVTGDETWVHHFTPESKAASMEWKHPSSPVRKKFKTTPSADDLTKRHQQGCVCVFSLKCPSYPEKVIPCKSGVYCVEFNKEWSYLLAVGLADGTVAVYDLRRNTNSPIAINKTLRLEHNDRVNQVKWLPDNIDGQHNFCSISADCRVISWLLAKSELIPSEVINLRQNDMTTKAPAGNNTNSMSCGTSISFNPDCSDMFLIGTENGFIHKCCNLSNAQYLDAYKDHNNIVYNVHWNPYHPRVFLSCSADWTIRIWDHTLRESVFTFDLLNEVKDVTWAPFSSSLFAAVTSDGKVHIFDIMMNRQQPTSSYTVYNSKKNVNLTSVQFNPVKPVIIIGDDKGSVISFKLSPNLRSSLKAFQALELSKFAASERDKMEKILKLARNPENNA</sequence>
<comment type="similarity">
    <text evidence="2">Belongs to the dynein intermediate chain family.</text>
</comment>
<keyword evidence="8" id="KW-0505">Motor protein</keyword>
<keyword evidence="10" id="KW-0966">Cell projection</keyword>
<keyword evidence="15" id="KW-1185">Reference proteome</keyword>
<dbReference type="InterPro" id="IPR036322">
    <property type="entry name" value="WD40_repeat_dom_sf"/>
</dbReference>
<keyword evidence="9" id="KW-0206">Cytoskeleton</keyword>